<evidence type="ECO:0000313" key="5">
    <source>
        <dbReference type="EMBL" id="CCK77995.1"/>
    </source>
</evidence>
<dbReference type="Proteomes" id="UP000032749">
    <property type="component" value="Chromosome"/>
</dbReference>
<gene>
    <name evidence="5" type="ORF">OLEAN_C38190</name>
</gene>
<keyword evidence="1" id="KW-0285">Flavoprotein</keyword>
<dbReference type="AlphaFoldDB" id="R4YSR6"/>
<sequence>MPTQIQGPHFCSDDSELLSEIMSARRDVRGNRFLADELAQEDIEHIFAAALMAPSVGFSQPWEFITITNRTTKELIADSFFIENEKAKALFQAGKFEVGKLEQYQQLKLEGILESPLNIAVFYNPKNGPVLGQTSMPDMGRYSVVCAIQNMWLKARSLNIGMGWVSILDPIKVKTILNAPADRELIAYLCLGKVDKFYDKPELETLKWQEKKTSQQVIFSDSY</sequence>
<keyword evidence="6" id="KW-1185">Reference proteome</keyword>
<dbReference type="PATRIC" id="fig|698738.3.peg.3975"/>
<evidence type="ECO:0000256" key="1">
    <source>
        <dbReference type="ARBA" id="ARBA00022630"/>
    </source>
</evidence>
<name>R4YSR6_OLEAN</name>
<dbReference type="Gene3D" id="3.40.109.10">
    <property type="entry name" value="NADH Oxidase"/>
    <property type="match status" value="1"/>
</dbReference>
<evidence type="ECO:0000313" key="6">
    <source>
        <dbReference type="Proteomes" id="UP000032749"/>
    </source>
</evidence>
<dbReference type="Pfam" id="PF00881">
    <property type="entry name" value="Nitroreductase"/>
    <property type="match status" value="1"/>
</dbReference>
<dbReference type="EMBL" id="FO203512">
    <property type="protein sequence ID" value="CCK77995.1"/>
    <property type="molecule type" value="Genomic_DNA"/>
</dbReference>
<dbReference type="SUPFAM" id="SSF55469">
    <property type="entry name" value="FMN-dependent nitroreductase-like"/>
    <property type="match status" value="1"/>
</dbReference>
<dbReference type="PANTHER" id="PTHR23026:SF90">
    <property type="entry name" value="IODOTYROSINE DEIODINASE 1"/>
    <property type="match status" value="1"/>
</dbReference>
<reference evidence="5 6" key="1">
    <citation type="journal article" date="2013" name="Nat. Commun.">
        <title>Genome sequence and functional genomic analysis of the oil-degrading bacterium Oleispira antarctica.</title>
        <authorList>
            <person name="Kube M."/>
            <person name="Chernikova T.N."/>
            <person name="Al-Ramahi Y."/>
            <person name="Beloqui A."/>
            <person name="Lopez-Cortez N."/>
            <person name="Guazzaroni M.E."/>
            <person name="Heipieper H.J."/>
            <person name="Klages S."/>
            <person name="Kotsyurbenko O.R."/>
            <person name="Langer I."/>
            <person name="Nechitaylo T.Y."/>
            <person name="Lunsdorf H."/>
            <person name="Fernandez M."/>
            <person name="Juarez S."/>
            <person name="Ciordia S."/>
            <person name="Singer A."/>
            <person name="Kagan O."/>
            <person name="Egorova O."/>
            <person name="Petit P.A."/>
            <person name="Stogios P."/>
            <person name="Kim Y."/>
            <person name="Tchigvintsev A."/>
            <person name="Flick R."/>
            <person name="Denaro R."/>
            <person name="Genovese M."/>
            <person name="Albar J.P."/>
            <person name="Reva O.N."/>
            <person name="Martinez-Gomariz M."/>
            <person name="Tran H."/>
            <person name="Ferrer M."/>
            <person name="Savchenko A."/>
            <person name="Yakunin A.F."/>
            <person name="Yakimov M.M."/>
            <person name="Golyshina O.V."/>
            <person name="Reinhardt R."/>
            <person name="Golyshin P.N."/>
        </authorList>
    </citation>
    <scope>NUCLEOTIDE SEQUENCE [LARGE SCALE GENOMIC DNA]</scope>
</reference>
<keyword evidence="3" id="KW-0560">Oxidoreductase</keyword>
<dbReference type="STRING" id="698738.OLEAN_C38190"/>
<feature type="domain" description="Nitroreductase" evidence="4">
    <location>
        <begin position="24"/>
        <end position="193"/>
    </location>
</feature>
<dbReference type="InterPro" id="IPR000415">
    <property type="entry name" value="Nitroreductase-like"/>
</dbReference>
<dbReference type="OrthoDB" id="9773807at2"/>
<dbReference type="PANTHER" id="PTHR23026">
    <property type="entry name" value="NADPH NITROREDUCTASE"/>
    <property type="match status" value="1"/>
</dbReference>
<evidence type="ECO:0000256" key="3">
    <source>
        <dbReference type="ARBA" id="ARBA00023002"/>
    </source>
</evidence>
<dbReference type="InterPro" id="IPR050627">
    <property type="entry name" value="Nitroreductase/BluB"/>
</dbReference>
<dbReference type="InterPro" id="IPR012825">
    <property type="entry name" value="BluB"/>
</dbReference>
<organism evidence="5 6">
    <name type="scientific">Oleispira antarctica RB-8</name>
    <dbReference type="NCBI Taxonomy" id="698738"/>
    <lineage>
        <taxon>Bacteria</taxon>
        <taxon>Pseudomonadati</taxon>
        <taxon>Pseudomonadota</taxon>
        <taxon>Gammaproteobacteria</taxon>
        <taxon>Oceanospirillales</taxon>
        <taxon>Oceanospirillaceae</taxon>
        <taxon>Oleispira</taxon>
    </lineage>
</organism>
<proteinExistence type="predicted"/>
<keyword evidence="2" id="KW-0288">FMN</keyword>
<protein>
    <submittedName>
        <fullName evidence="5">Nitroreductase family protein</fullName>
    </submittedName>
</protein>
<evidence type="ECO:0000256" key="2">
    <source>
        <dbReference type="ARBA" id="ARBA00022643"/>
    </source>
</evidence>
<dbReference type="HOGENOM" id="CLU_070764_3_1_6"/>
<evidence type="ECO:0000259" key="4">
    <source>
        <dbReference type="Pfam" id="PF00881"/>
    </source>
</evidence>
<dbReference type="KEGG" id="oai:OLEAN_C38190"/>
<dbReference type="InterPro" id="IPR029479">
    <property type="entry name" value="Nitroreductase"/>
</dbReference>
<accession>R4YSR6</accession>
<dbReference type="GO" id="GO:0016491">
    <property type="term" value="F:oxidoreductase activity"/>
    <property type="evidence" value="ECO:0007669"/>
    <property type="project" value="UniProtKB-KW"/>
</dbReference>
<dbReference type="NCBIfam" id="TIGR02476">
    <property type="entry name" value="BluB"/>
    <property type="match status" value="1"/>
</dbReference>